<dbReference type="CDD" id="cd00293">
    <property type="entry name" value="USP-like"/>
    <property type="match status" value="1"/>
</dbReference>
<proteinExistence type="inferred from homology"/>
<name>A0ABR8FHE5_9NOST</name>
<feature type="domain" description="UspA" evidence="7">
    <location>
        <begin position="421"/>
        <end position="535"/>
    </location>
</feature>
<evidence type="ECO:0000256" key="1">
    <source>
        <dbReference type="ARBA" id="ARBA00004141"/>
    </source>
</evidence>
<dbReference type="Pfam" id="PF00999">
    <property type="entry name" value="Na_H_Exchanger"/>
    <property type="match status" value="1"/>
</dbReference>
<reference evidence="9 10" key="1">
    <citation type="journal article" date="2020" name="ISME J.">
        <title>Comparative genomics reveals insights into cyanobacterial evolution and habitat adaptation.</title>
        <authorList>
            <person name="Chen M.Y."/>
            <person name="Teng W.K."/>
            <person name="Zhao L."/>
            <person name="Hu C.X."/>
            <person name="Zhou Y.K."/>
            <person name="Han B.P."/>
            <person name="Song L.R."/>
            <person name="Shu W.S."/>
        </authorList>
    </citation>
    <scope>NUCLEOTIDE SEQUENCE [LARGE SCALE GENOMIC DNA]</scope>
    <source>
        <strain evidence="9 10">FACHB-196</strain>
    </source>
</reference>
<dbReference type="PANTHER" id="PTHR31102:SF1">
    <property type="entry name" value="CATION_H+ EXCHANGER DOMAIN-CONTAINING PROTEIN"/>
    <property type="match status" value="1"/>
</dbReference>
<feature type="domain" description="Cation/H+ exchanger transmembrane" evidence="8">
    <location>
        <begin position="10"/>
        <end position="388"/>
    </location>
</feature>
<feature type="transmembrane region" description="Helical" evidence="6">
    <location>
        <begin position="115"/>
        <end position="134"/>
    </location>
</feature>
<gene>
    <name evidence="9" type="ORF">H6G59_16160</name>
</gene>
<dbReference type="Pfam" id="PF00582">
    <property type="entry name" value="Usp"/>
    <property type="match status" value="1"/>
</dbReference>
<dbReference type="SUPFAM" id="SSF52402">
    <property type="entry name" value="Adenine nucleotide alpha hydrolases-like"/>
    <property type="match status" value="1"/>
</dbReference>
<dbReference type="InterPro" id="IPR006153">
    <property type="entry name" value="Cation/H_exchanger_TM"/>
</dbReference>
<comment type="caution">
    <text evidence="9">The sequence shown here is derived from an EMBL/GenBank/DDBJ whole genome shotgun (WGS) entry which is preliminary data.</text>
</comment>
<feature type="transmembrane region" description="Helical" evidence="6">
    <location>
        <begin position="155"/>
        <end position="174"/>
    </location>
</feature>
<keyword evidence="4 6" id="KW-1133">Transmembrane helix</keyword>
<dbReference type="Gene3D" id="1.20.1530.20">
    <property type="match status" value="1"/>
</dbReference>
<dbReference type="InterPro" id="IPR006015">
    <property type="entry name" value="Universal_stress_UspA"/>
</dbReference>
<keyword evidence="3 6" id="KW-0812">Transmembrane</keyword>
<dbReference type="Gene3D" id="3.40.50.620">
    <property type="entry name" value="HUPs"/>
    <property type="match status" value="1"/>
</dbReference>
<evidence type="ECO:0000256" key="6">
    <source>
        <dbReference type="SAM" id="Phobius"/>
    </source>
</evidence>
<sequence length="545" mass="58178">MLFSIIWILLMGYFSGQIARRLGTPPLLGMILVGILLGSQVGNVISTDVLNAADELRTVAVMIILMKAGLGLDREKLAQQGTVALRLGFLPATTEAIAISLASMVIFQLDFPTGLLLGCVIGAESPAVIVPGMLRLKSLGWGVTKGIPDAILTGSALSDVLLLLVFSLLLSFLGKGGVEQITLFGSLTLNALQLLPLQIIMQICLGLLLGYLAAKLLVSLLTTQNWTQNAVQDTIIAAGLALLLVIVAHILPYFSGYLATMALGFFLIELDAPLARRLRGGFDSLWVVAEIFLFVLLGASIQLQVLGNILLPGLLILAIGLFIGRTVGWYLSTLGSNWNWRERLFLLPGNSAKATVQAAIGAIPLAQGIEGGEIILAIAALSIITTAPIGAWATMAFAPKLLTRGEVDPTKVTVATHTLLLAAVDTSDLATEVLTKVADLARRSHGDAIVLHVVNTANEQAIQQLQQQTKKLLSDIKYEFLTVTGAVPEEIIRIAQEYHVTAIVMGKRGHQPWEQVLIGSVSQAVLEASPIPVILLENRKNISFK</sequence>
<dbReference type="InterPro" id="IPR038770">
    <property type="entry name" value="Na+/solute_symporter_sf"/>
</dbReference>
<evidence type="ECO:0000259" key="8">
    <source>
        <dbReference type="Pfam" id="PF00999"/>
    </source>
</evidence>
<dbReference type="InterPro" id="IPR006016">
    <property type="entry name" value="UspA"/>
</dbReference>
<evidence type="ECO:0000256" key="3">
    <source>
        <dbReference type="ARBA" id="ARBA00022692"/>
    </source>
</evidence>
<evidence type="ECO:0000256" key="4">
    <source>
        <dbReference type="ARBA" id="ARBA00022989"/>
    </source>
</evidence>
<organism evidence="9 10">
    <name type="scientific">Anabaena lutea FACHB-196</name>
    <dbReference type="NCBI Taxonomy" id="2692881"/>
    <lineage>
        <taxon>Bacteria</taxon>
        <taxon>Bacillati</taxon>
        <taxon>Cyanobacteriota</taxon>
        <taxon>Cyanophyceae</taxon>
        <taxon>Nostocales</taxon>
        <taxon>Nostocaceae</taxon>
        <taxon>Anabaena</taxon>
    </lineage>
</organism>
<feature type="transmembrane region" description="Helical" evidence="6">
    <location>
        <begin position="194"/>
        <end position="218"/>
    </location>
</feature>
<feature type="transmembrane region" description="Helical" evidence="6">
    <location>
        <begin position="375"/>
        <end position="398"/>
    </location>
</feature>
<evidence type="ECO:0000256" key="5">
    <source>
        <dbReference type="ARBA" id="ARBA00023136"/>
    </source>
</evidence>
<feature type="transmembrane region" description="Helical" evidence="6">
    <location>
        <begin position="230"/>
        <end position="248"/>
    </location>
</feature>
<keyword evidence="10" id="KW-1185">Reference proteome</keyword>
<dbReference type="RefSeq" id="WP_190716172.1">
    <property type="nucleotide sequence ID" value="NZ_JACJST010000014.1"/>
</dbReference>
<accession>A0ABR8FHE5</accession>
<evidence type="ECO:0000313" key="9">
    <source>
        <dbReference type="EMBL" id="MBD2569403.1"/>
    </source>
</evidence>
<dbReference type="PANTHER" id="PTHR31102">
    <property type="match status" value="1"/>
</dbReference>
<protein>
    <submittedName>
        <fullName evidence="9">Cation:proton antiporter</fullName>
    </submittedName>
</protein>
<comment type="similarity">
    <text evidence="2">Belongs to the universal stress protein A family.</text>
</comment>
<dbReference type="EMBL" id="JACJST010000014">
    <property type="protein sequence ID" value="MBD2569403.1"/>
    <property type="molecule type" value="Genomic_DNA"/>
</dbReference>
<evidence type="ECO:0000313" key="10">
    <source>
        <dbReference type="Proteomes" id="UP000640531"/>
    </source>
</evidence>
<feature type="transmembrane region" description="Helical" evidence="6">
    <location>
        <begin position="84"/>
        <end position="109"/>
    </location>
</feature>
<dbReference type="InterPro" id="IPR014729">
    <property type="entry name" value="Rossmann-like_a/b/a_fold"/>
</dbReference>
<comment type="subcellular location">
    <subcellularLocation>
        <location evidence="1">Membrane</location>
        <topology evidence="1">Multi-pass membrane protein</topology>
    </subcellularLocation>
</comment>
<feature type="transmembrane region" description="Helical" evidence="6">
    <location>
        <begin position="309"/>
        <end position="332"/>
    </location>
</feature>
<dbReference type="Proteomes" id="UP000640531">
    <property type="component" value="Unassembled WGS sequence"/>
</dbReference>
<dbReference type="InterPro" id="IPR051843">
    <property type="entry name" value="CPA1_transporter"/>
</dbReference>
<evidence type="ECO:0000259" key="7">
    <source>
        <dbReference type="Pfam" id="PF00582"/>
    </source>
</evidence>
<feature type="transmembrane region" description="Helical" evidence="6">
    <location>
        <begin position="284"/>
        <end position="303"/>
    </location>
</feature>
<dbReference type="PRINTS" id="PR01438">
    <property type="entry name" value="UNVRSLSTRESS"/>
</dbReference>
<evidence type="ECO:0000256" key="2">
    <source>
        <dbReference type="ARBA" id="ARBA00008791"/>
    </source>
</evidence>
<keyword evidence="5 6" id="KW-0472">Membrane</keyword>